<dbReference type="AlphaFoldDB" id="A0A9N9LIJ2"/>
<proteinExistence type="predicted"/>
<dbReference type="Proteomes" id="UP000701801">
    <property type="component" value="Unassembled WGS sequence"/>
</dbReference>
<accession>A0A9N9LIJ2</accession>
<gene>
    <name evidence="1" type="ORF">HYALB_00006340</name>
</gene>
<keyword evidence="2" id="KW-1185">Reference proteome</keyword>
<evidence type="ECO:0000313" key="1">
    <source>
        <dbReference type="EMBL" id="CAG8973795.1"/>
    </source>
</evidence>
<dbReference type="EMBL" id="CAJVRM010000080">
    <property type="protein sequence ID" value="CAG8973795.1"/>
    <property type="molecule type" value="Genomic_DNA"/>
</dbReference>
<organism evidence="1 2">
    <name type="scientific">Hymenoscyphus albidus</name>
    <dbReference type="NCBI Taxonomy" id="595503"/>
    <lineage>
        <taxon>Eukaryota</taxon>
        <taxon>Fungi</taxon>
        <taxon>Dikarya</taxon>
        <taxon>Ascomycota</taxon>
        <taxon>Pezizomycotina</taxon>
        <taxon>Leotiomycetes</taxon>
        <taxon>Helotiales</taxon>
        <taxon>Helotiaceae</taxon>
        <taxon>Hymenoscyphus</taxon>
    </lineage>
</organism>
<reference evidence="1" key="1">
    <citation type="submission" date="2021-07" db="EMBL/GenBank/DDBJ databases">
        <authorList>
            <person name="Durling M."/>
        </authorList>
    </citation>
    <scope>NUCLEOTIDE SEQUENCE</scope>
</reference>
<evidence type="ECO:0000313" key="2">
    <source>
        <dbReference type="Proteomes" id="UP000701801"/>
    </source>
</evidence>
<name>A0A9N9LIJ2_9HELO</name>
<protein>
    <submittedName>
        <fullName evidence="1">Uncharacterized protein</fullName>
    </submittedName>
</protein>
<sequence length="131" mass="14803">MCKGLHALLSQKSTLSRVFSLTPRIPIAKESQEIPPYPPRMILLLGNRVVERAKLGPSQKTSRKIKTQNLNPKAQKIELNTALGQSQEDPSETIFRSGYSIPWRADEVLKEEIKDDIPVDTADRKKPNTRN</sequence>
<comment type="caution">
    <text evidence="1">The sequence shown here is derived from an EMBL/GenBank/DDBJ whole genome shotgun (WGS) entry which is preliminary data.</text>
</comment>